<dbReference type="RefSeq" id="WP_179769776.1">
    <property type="nucleotide sequence ID" value="NZ_JACCFO010000001.1"/>
</dbReference>
<dbReference type="Proteomes" id="UP000575985">
    <property type="component" value="Unassembled WGS sequence"/>
</dbReference>
<name>A0A853BUL3_9ACTN</name>
<dbReference type="AlphaFoldDB" id="A0A853BUL3"/>
<evidence type="ECO:0000313" key="1">
    <source>
        <dbReference type="EMBL" id="NYI98674.1"/>
    </source>
</evidence>
<keyword evidence="2" id="KW-1185">Reference proteome</keyword>
<gene>
    <name evidence="1" type="ORF">HNR12_004951</name>
</gene>
<evidence type="ECO:0000313" key="2">
    <source>
        <dbReference type="Proteomes" id="UP000575985"/>
    </source>
</evidence>
<dbReference type="Pfam" id="PF09969">
    <property type="entry name" value="DUF2203"/>
    <property type="match status" value="1"/>
</dbReference>
<reference evidence="1 2" key="1">
    <citation type="submission" date="2020-07" db="EMBL/GenBank/DDBJ databases">
        <title>Sequencing the genomes of 1000 actinobacteria strains.</title>
        <authorList>
            <person name="Klenk H.-P."/>
        </authorList>
    </citation>
    <scope>NUCLEOTIDE SEQUENCE [LARGE SCALE GENOMIC DNA]</scope>
    <source>
        <strain evidence="1 2">DSM 45927</strain>
    </source>
</reference>
<comment type="caution">
    <text evidence="1">The sequence shown here is derived from an EMBL/GenBank/DDBJ whole genome shotgun (WGS) entry which is preliminary data.</text>
</comment>
<proteinExistence type="predicted"/>
<evidence type="ECO:0008006" key="3">
    <source>
        <dbReference type="Google" id="ProtNLM"/>
    </source>
</evidence>
<dbReference type="InterPro" id="IPR018699">
    <property type="entry name" value="DUF2203"/>
</dbReference>
<organism evidence="1 2">
    <name type="scientific">Streptomonospora nanhaiensis</name>
    <dbReference type="NCBI Taxonomy" id="1323731"/>
    <lineage>
        <taxon>Bacteria</taxon>
        <taxon>Bacillati</taxon>
        <taxon>Actinomycetota</taxon>
        <taxon>Actinomycetes</taxon>
        <taxon>Streptosporangiales</taxon>
        <taxon>Nocardiopsidaceae</taxon>
        <taxon>Streptomonospora</taxon>
    </lineage>
</organism>
<sequence>MDDAAPPPADPFADGYPEPRVFTPAQARDLMPEVHRHAAELVTLRADLAEMAADLGSAGGSALGGRAELKAAEARIGELRNWFLDQGIELKGVAPLLIDFPALLDGVSVRLCWLEGESELAWYHRTDLGFVGRRPLPRDTFPF</sequence>
<dbReference type="EMBL" id="JACCFO010000001">
    <property type="protein sequence ID" value="NYI98674.1"/>
    <property type="molecule type" value="Genomic_DNA"/>
</dbReference>
<dbReference type="PIRSF" id="PIRSF016498">
    <property type="entry name" value="UCP016498"/>
    <property type="match status" value="1"/>
</dbReference>
<accession>A0A853BUL3</accession>
<protein>
    <recommendedName>
        <fullName evidence="3">DUF2203 domain-containing protein</fullName>
    </recommendedName>
</protein>